<dbReference type="Proteomes" id="UP001597042">
    <property type="component" value="Unassembled WGS sequence"/>
</dbReference>
<sequence>MTAPVGLLIGSHIPPADIPRLAVLAEEKGFGEVWLTEDLWYSSGVITATAALAATASIPIGLGIQSAVSRHVSIQALDFATIEAIFPGRFWPGIGLGLPAWLNQMGIMPKSPMRAVREAVENTKALLAGETVTVDGIHQLSEIRLAYPAQEVPPMYIGAVGPKSIQQTGRIADGLVASTTSGTAYIEWARKLLDAGAAEAGDTRHKRIVTFALFCGDDDPQVARDALRQSLAFYLTIMQGTDLISVYGIDEELAELATGGAERVAAEMPDAWLEDLAIAGTAEQCAAKIQAFLDAGSDSVILFPAPFERGEELVRFAGERVLPLLPRS</sequence>
<comment type="caution">
    <text evidence="3">The sequence shown here is derived from an EMBL/GenBank/DDBJ whole genome shotgun (WGS) entry which is preliminary data.</text>
</comment>
<dbReference type="CDD" id="cd01097">
    <property type="entry name" value="Tetrahydromethanopterin_reductase"/>
    <property type="match status" value="1"/>
</dbReference>
<feature type="domain" description="Luciferase-like" evidence="2">
    <location>
        <begin position="13"/>
        <end position="298"/>
    </location>
</feature>
<dbReference type="EMBL" id="JBHTIM010000001">
    <property type="protein sequence ID" value="MFD0779988.1"/>
    <property type="molecule type" value="Genomic_DNA"/>
</dbReference>
<keyword evidence="4" id="KW-1185">Reference proteome</keyword>
<dbReference type="Gene3D" id="3.20.20.30">
    <property type="entry name" value="Luciferase-like domain"/>
    <property type="match status" value="1"/>
</dbReference>
<dbReference type="PANTHER" id="PTHR43244:SF1">
    <property type="entry name" value="5,10-METHYLENETETRAHYDROMETHANOPTERIN REDUCTASE"/>
    <property type="match status" value="1"/>
</dbReference>
<evidence type="ECO:0000256" key="1">
    <source>
        <dbReference type="ARBA" id="ARBA00023002"/>
    </source>
</evidence>
<dbReference type="SUPFAM" id="SSF51679">
    <property type="entry name" value="Bacterial luciferase-like"/>
    <property type="match status" value="1"/>
</dbReference>
<keyword evidence="1" id="KW-0560">Oxidoreductase</keyword>
<accession>A0ABW2ZMZ6</accession>
<dbReference type="RefSeq" id="WP_378751609.1">
    <property type="nucleotide sequence ID" value="NZ_JBHSSV010000006.1"/>
</dbReference>
<evidence type="ECO:0000313" key="3">
    <source>
        <dbReference type="EMBL" id="MFD0779988.1"/>
    </source>
</evidence>
<dbReference type="Pfam" id="PF00296">
    <property type="entry name" value="Bac_luciferase"/>
    <property type="match status" value="1"/>
</dbReference>
<protein>
    <submittedName>
        <fullName evidence="3">LLM class flavin-dependent oxidoreductase</fullName>
    </submittedName>
</protein>
<gene>
    <name evidence="3" type="ORF">ACFQZV_01585</name>
</gene>
<evidence type="ECO:0000313" key="4">
    <source>
        <dbReference type="Proteomes" id="UP001597042"/>
    </source>
</evidence>
<dbReference type="InterPro" id="IPR050564">
    <property type="entry name" value="F420-G6PD/mer"/>
</dbReference>
<evidence type="ECO:0000259" key="2">
    <source>
        <dbReference type="Pfam" id="PF00296"/>
    </source>
</evidence>
<proteinExistence type="predicted"/>
<dbReference type="InterPro" id="IPR011251">
    <property type="entry name" value="Luciferase-like_dom"/>
</dbReference>
<reference evidence="4" key="1">
    <citation type="journal article" date="2019" name="Int. J. Syst. Evol. Microbiol.">
        <title>The Global Catalogue of Microorganisms (GCM) 10K type strain sequencing project: providing services to taxonomists for standard genome sequencing and annotation.</title>
        <authorList>
            <consortium name="The Broad Institute Genomics Platform"/>
            <consortium name="The Broad Institute Genome Sequencing Center for Infectious Disease"/>
            <person name="Wu L."/>
            <person name="Ma J."/>
        </authorList>
    </citation>
    <scope>NUCLEOTIDE SEQUENCE [LARGE SCALE GENOMIC DNA]</scope>
    <source>
        <strain evidence="4">CCUG 50754</strain>
    </source>
</reference>
<name>A0ABW2ZMZ6_9MICO</name>
<dbReference type="PANTHER" id="PTHR43244">
    <property type="match status" value="1"/>
</dbReference>
<dbReference type="InterPro" id="IPR036661">
    <property type="entry name" value="Luciferase-like_sf"/>
</dbReference>
<organism evidence="3 4">
    <name type="scientific">Microbacterium koreense</name>
    <dbReference type="NCBI Taxonomy" id="323761"/>
    <lineage>
        <taxon>Bacteria</taxon>
        <taxon>Bacillati</taxon>
        <taxon>Actinomycetota</taxon>
        <taxon>Actinomycetes</taxon>
        <taxon>Micrococcales</taxon>
        <taxon>Microbacteriaceae</taxon>
        <taxon>Microbacterium</taxon>
    </lineage>
</organism>